<reference evidence="3" key="2">
    <citation type="submission" date="2020-05" db="UniProtKB">
        <authorList>
            <consortium name="EnsemblMetazoa"/>
        </authorList>
    </citation>
    <scope>IDENTIFICATION</scope>
</reference>
<evidence type="ECO:0000256" key="1">
    <source>
        <dbReference type="SAM" id="MobiDB-lite"/>
    </source>
</evidence>
<dbReference type="Proteomes" id="UP000030765">
    <property type="component" value="Unassembled WGS sequence"/>
</dbReference>
<evidence type="ECO:0000313" key="2">
    <source>
        <dbReference type="EMBL" id="KFB40167.1"/>
    </source>
</evidence>
<accession>A0A084VQC3</accession>
<dbReference type="AlphaFoldDB" id="A0A084VQC3"/>
<dbReference type="EMBL" id="ATLV01015185">
    <property type="status" value="NOT_ANNOTATED_CDS"/>
    <property type="molecule type" value="Genomic_DNA"/>
</dbReference>
<proteinExistence type="predicted"/>
<keyword evidence="4" id="KW-1185">Reference proteome</keyword>
<feature type="region of interest" description="Disordered" evidence="1">
    <location>
        <begin position="65"/>
        <end position="91"/>
    </location>
</feature>
<name>A0A084VQC3_ANOSI</name>
<evidence type="ECO:0000313" key="3">
    <source>
        <dbReference type="EnsemblMetazoa" id="ASIC007707-PA"/>
    </source>
</evidence>
<gene>
    <name evidence="2" type="ORF">ZHAS_00007707</name>
</gene>
<protein>
    <submittedName>
        <fullName evidence="2 3">Uncharacterized protein</fullName>
    </submittedName>
</protein>
<dbReference type="EnsemblMetazoa" id="ASIC007707-RA">
    <property type="protein sequence ID" value="ASIC007707-PA"/>
    <property type="gene ID" value="ASIC007707"/>
</dbReference>
<sequence length="91" mass="9598">MVHARNSNRCRNAFVTPCIGDVPSGDLVRLLVPCDSCHGNEQTPIGWIVKLIRRSDLVLLGDSSPADGSAWSQGSSSSGGGLCKQGTVMRT</sequence>
<dbReference type="VEuPathDB" id="VectorBase:ASIC007707"/>
<reference evidence="2 4" key="1">
    <citation type="journal article" date="2014" name="BMC Genomics">
        <title>Genome sequence of Anopheles sinensis provides insight into genetics basis of mosquito competence for malaria parasites.</title>
        <authorList>
            <person name="Zhou D."/>
            <person name="Zhang D."/>
            <person name="Ding G."/>
            <person name="Shi L."/>
            <person name="Hou Q."/>
            <person name="Ye Y."/>
            <person name="Xu Y."/>
            <person name="Zhou H."/>
            <person name="Xiong C."/>
            <person name="Li S."/>
            <person name="Yu J."/>
            <person name="Hong S."/>
            <person name="Yu X."/>
            <person name="Zou P."/>
            <person name="Chen C."/>
            <person name="Chang X."/>
            <person name="Wang W."/>
            <person name="Lv Y."/>
            <person name="Sun Y."/>
            <person name="Ma L."/>
            <person name="Shen B."/>
            <person name="Zhu C."/>
        </authorList>
    </citation>
    <scope>NUCLEOTIDE SEQUENCE [LARGE SCALE GENOMIC DNA]</scope>
</reference>
<dbReference type="EMBL" id="KE525003">
    <property type="protein sequence ID" value="KFB40167.1"/>
    <property type="molecule type" value="Genomic_DNA"/>
</dbReference>
<evidence type="ECO:0000313" key="4">
    <source>
        <dbReference type="Proteomes" id="UP000030765"/>
    </source>
</evidence>
<organism evidence="2">
    <name type="scientific">Anopheles sinensis</name>
    <name type="common">Mosquito</name>
    <dbReference type="NCBI Taxonomy" id="74873"/>
    <lineage>
        <taxon>Eukaryota</taxon>
        <taxon>Metazoa</taxon>
        <taxon>Ecdysozoa</taxon>
        <taxon>Arthropoda</taxon>
        <taxon>Hexapoda</taxon>
        <taxon>Insecta</taxon>
        <taxon>Pterygota</taxon>
        <taxon>Neoptera</taxon>
        <taxon>Endopterygota</taxon>
        <taxon>Diptera</taxon>
        <taxon>Nematocera</taxon>
        <taxon>Culicoidea</taxon>
        <taxon>Culicidae</taxon>
        <taxon>Anophelinae</taxon>
        <taxon>Anopheles</taxon>
    </lineage>
</organism>